<dbReference type="InterPro" id="IPR025846">
    <property type="entry name" value="TBL_N"/>
</dbReference>
<feature type="chain" id="PRO_5044839569" description="Trichome birefringence-like N-terminal domain-containing protein" evidence="10">
    <location>
        <begin position="33"/>
        <end position="379"/>
    </location>
</feature>
<evidence type="ECO:0000256" key="1">
    <source>
        <dbReference type="ARBA" id="ARBA00004323"/>
    </source>
</evidence>
<proteinExistence type="inferred from homology"/>
<dbReference type="Pfam" id="PF13839">
    <property type="entry name" value="PC-Esterase"/>
    <property type="match status" value="2"/>
</dbReference>
<evidence type="ECO:0008006" key="15">
    <source>
        <dbReference type="Google" id="ProtNLM"/>
    </source>
</evidence>
<keyword evidence="10" id="KW-0732">Signal</keyword>
<dbReference type="PROSITE" id="PS51257">
    <property type="entry name" value="PROKAR_LIPOPROTEIN"/>
    <property type="match status" value="1"/>
</dbReference>
<organism evidence="13 14">
    <name type="scientific">Urochloa decumbens</name>
    <dbReference type="NCBI Taxonomy" id="240449"/>
    <lineage>
        <taxon>Eukaryota</taxon>
        <taxon>Viridiplantae</taxon>
        <taxon>Streptophyta</taxon>
        <taxon>Embryophyta</taxon>
        <taxon>Tracheophyta</taxon>
        <taxon>Spermatophyta</taxon>
        <taxon>Magnoliopsida</taxon>
        <taxon>Liliopsida</taxon>
        <taxon>Poales</taxon>
        <taxon>Poaceae</taxon>
        <taxon>PACMAD clade</taxon>
        <taxon>Panicoideae</taxon>
        <taxon>Panicodae</taxon>
        <taxon>Paniceae</taxon>
        <taxon>Melinidinae</taxon>
        <taxon>Urochloa</taxon>
    </lineage>
</organism>
<evidence type="ECO:0000256" key="6">
    <source>
        <dbReference type="ARBA" id="ARBA00022989"/>
    </source>
</evidence>
<evidence type="ECO:0000256" key="7">
    <source>
        <dbReference type="ARBA" id="ARBA00023034"/>
    </source>
</evidence>
<dbReference type="PANTHER" id="PTHR32285">
    <property type="entry name" value="PROTEIN TRICHOME BIREFRINGENCE-LIKE 9-RELATED"/>
    <property type="match status" value="1"/>
</dbReference>
<feature type="region of interest" description="Disordered" evidence="9">
    <location>
        <begin position="34"/>
        <end position="75"/>
    </location>
</feature>
<comment type="similarity">
    <text evidence="2">Belongs to the PC-esterase family. TBL subfamily.</text>
</comment>
<evidence type="ECO:0000256" key="3">
    <source>
        <dbReference type="ARBA" id="ARBA00022679"/>
    </source>
</evidence>
<evidence type="ECO:0000313" key="14">
    <source>
        <dbReference type="Proteomes" id="UP001497457"/>
    </source>
</evidence>
<keyword evidence="14" id="KW-1185">Reference proteome</keyword>
<accession>A0ABC8Z4K0</accession>
<keyword evidence="8" id="KW-0472">Membrane</keyword>
<feature type="compositionally biased region" description="Gly residues" evidence="9">
    <location>
        <begin position="57"/>
        <end position="75"/>
    </location>
</feature>
<comment type="subcellular location">
    <subcellularLocation>
        <location evidence="1">Golgi apparatus membrane</location>
        <topology evidence="1">Single-pass type II membrane protein</topology>
    </subcellularLocation>
</comment>
<dbReference type="EMBL" id="OZ075128">
    <property type="protein sequence ID" value="CAL4955402.1"/>
    <property type="molecule type" value="Genomic_DNA"/>
</dbReference>
<protein>
    <recommendedName>
        <fullName evidence="15">Trichome birefringence-like N-terminal domain-containing protein</fullName>
    </recommendedName>
</protein>
<dbReference type="PANTHER" id="PTHR32285:SF42">
    <property type="entry name" value="PROTEIN TRICHOME BIREFRINGENCE-LIKE 37"/>
    <property type="match status" value="1"/>
</dbReference>
<feature type="signal peptide" evidence="10">
    <location>
        <begin position="1"/>
        <end position="32"/>
    </location>
</feature>
<reference evidence="13 14" key="2">
    <citation type="submission" date="2024-10" db="EMBL/GenBank/DDBJ databases">
        <authorList>
            <person name="Ryan C."/>
        </authorList>
    </citation>
    <scope>NUCLEOTIDE SEQUENCE [LARGE SCALE GENOMIC DNA]</scope>
</reference>
<sequence>MARQRRPRLLPLLAAAAVVACSLLRSCGGAAAASSTTGTLGLRHKPARPPHHNNGTRHGGGGRSRGAAAGGGGGRGPGTGMASCNLFQGSWVYDETLPMYDTAGCPFVEPEFDCQKYGRPDKQYLKYRWRPASCELPRFNGQDFLSRWKGKKILFVGDSLSLNQWESLACMLRAAAPASKVAYTRGNPVSTVTFQDYGLSVAYYRSTYLVDIAEESVGRVLKLDSITAGDAWLGADVLVFNTWHWWTHTGRDQPWDYVQDGGQVMKDMDRLTAFSKGMSTWASGAEWGEGPRSCAQQTQPIAGSSYPGGPVPAQGAVRSALAGMSKPVYLLDVTLLSQLRRDGHPSAYSGGHPGNDCSHWCLAGVPDTWNQILYATLLA</sequence>
<evidence type="ECO:0000259" key="11">
    <source>
        <dbReference type="Pfam" id="PF13839"/>
    </source>
</evidence>
<keyword evidence="3" id="KW-0808">Transferase</keyword>
<evidence type="ECO:0000256" key="9">
    <source>
        <dbReference type="SAM" id="MobiDB-lite"/>
    </source>
</evidence>
<evidence type="ECO:0000256" key="8">
    <source>
        <dbReference type="ARBA" id="ARBA00023136"/>
    </source>
</evidence>
<evidence type="ECO:0000256" key="10">
    <source>
        <dbReference type="SAM" id="SignalP"/>
    </source>
</evidence>
<dbReference type="Proteomes" id="UP001497457">
    <property type="component" value="Chromosome 18b"/>
</dbReference>
<feature type="compositionally biased region" description="Basic residues" evidence="9">
    <location>
        <begin position="42"/>
        <end position="55"/>
    </location>
</feature>
<keyword evidence="6" id="KW-1133">Transmembrane helix</keyword>
<evidence type="ECO:0000313" key="13">
    <source>
        <dbReference type="EMBL" id="CAL4955402.1"/>
    </source>
</evidence>
<evidence type="ECO:0000256" key="5">
    <source>
        <dbReference type="ARBA" id="ARBA00022968"/>
    </source>
</evidence>
<evidence type="ECO:0000259" key="12">
    <source>
        <dbReference type="Pfam" id="PF14416"/>
    </source>
</evidence>
<keyword evidence="7" id="KW-0333">Golgi apparatus</keyword>
<dbReference type="Pfam" id="PF14416">
    <property type="entry name" value="PMR5N"/>
    <property type="match status" value="1"/>
</dbReference>
<dbReference type="AlphaFoldDB" id="A0ABC8Z4K0"/>
<dbReference type="InterPro" id="IPR029962">
    <property type="entry name" value="TBL"/>
</dbReference>
<name>A0ABC8Z4K0_9POAL</name>
<feature type="domain" description="Trichome birefringence-like C-terminal" evidence="11">
    <location>
        <begin position="284"/>
        <end position="375"/>
    </location>
</feature>
<evidence type="ECO:0000256" key="4">
    <source>
        <dbReference type="ARBA" id="ARBA00022692"/>
    </source>
</evidence>
<dbReference type="GO" id="GO:0000139">
    <property type="term" value="C:Golgi membrane"/>
    <property type="evidence" value="ECO:0007669"/>
    <property type="project" value="UniProtKB-SubCell"/>
</dbReference>
<reference evidence="14" key="1">
    <citation type="submission" date="2024-06" db="EMBL/GenBank/DDBJ databases">
        <authorList>
            <person name="Ryan C."/>
        </authorList>
    </citation>
    <scope>NUCLEOTIDE SEQUENCE [LARGE SCALE GENOMIC DNA]</scope>
</reference>
<dbReference type="GO" id="GO:1990538">
    <property type="term" value="F:xylan O-acetyltransferase activity"/>
    <property type="evidence" value="ECO:0007669"/>
    <property type="project" value="UniProtKB-ARBA"/>
</dbReference>
<dbReference type="InterPro" id="IPR026057">
    <property type="entry name" value="TBL_C"/>
</dbReference>
<feature type="domain" description="Trichome birefringence-like N-terminal" evidence="12">
    <location>
        <begin position="83"/>
        <end position="135"/>
    </location>
</feature>
<evidence type="ECO:0000256" key="2">
    <source>
        <dbReference type="ARBA" id="ARBA00007727"/>
    </source>
</evidence>
<gene>
    <name evidence="13" type="ORF">URODEC1_LOCUS41408</name>
</gene>
<keyword evidence="5" id="KW-0735">Signal-anchor</keyword>
<feature type="domain" description="Trichome birefringence-like C-terminal" evidence="11">
    <location>
        <begin position="136"/>
        <end position="283"/>
    </location>
</feature>
<keyword evidence="4" id="KW-0812">Transmembrane</keyword>